<protein>
    <submittedName>
        <fullName evidence="2">Uncharacterized protein</fullName>
    </submittedName>
</protein>
<dbReference type="Proteomes" id="UP000290545">
    <property type="component" value="Unassembled WGS sequence"/>
</dbReference>
<reference evidence="2 3" key="1">
    <citation type="submission" date="2019-01" db="EMBL/GenBank/DDBJ databases">
        <title>Filimonas sp. strain TTM-71.</title>
        <authorList>
            <person name="Chen W.-M."/>
        </authorList>
    </citation>
    <scope>NUCLEOTIDE SEQUENCE [LARGE SCALE GENOMIC DNA]</scope>
    <source>
        <strain evidence="2 3">TTM-71</strain>
    </source>
</reference>
<proteinExistence type="predicted"/>
<dbReference type="RefSeq" id="WP_164974297.1">
    <property type="nucleotide sequence ID" value="NZ_SDHZ01000004.1"/>
</dbReference>
<organism evidence="2 3">
    <name type="scientific">Filimonas effusa</name>
    <dbReference type="NCBI Taxonomy" id="2508721"/>
    <lineage>
        <taxon>Bacteria</taxon>
        <taxon>Pseudomonadati</taxon>
        <taxon>Bacteroidota</taxon>
        <taxon>Chitinophagia</taxon>
        <taxon>Chitinophagales</taxon>
        <taxon>Chitinophagaceae</taxon>
        <taxon>Filimonas</taxon>
    </lineage>
</organism>
<accession>A0A4Q1D2N3</accession>
<comment type="caution">
    <text evidence="2">The sequence shown here is derived from an EMBL/GenBank/DDBJ whole genome shotgun (WGS) entry which is preliminary data.</text>
</comment>
<evidence type="ECO:0000313" key="2">
    <source>
        <dbReference type="EMBL" id="RXK81341.1"/>
    </source>
</evidence>
<name>A0A4Q1D2N3_9BACT</name>
<evidence type="ECO:0000256" key="1">
    <source>
        <dbReference type="SAM" id="MobiDB-lite"/>
    </source>
</evidence>
<dbReference type="EMBL" id="SDHZ01000004">
    <property type="protein sequence ID" value="RXK81341.1"/>
    <property type="molecule type" value="Genomic_DNA"/>
</dbReference>
<feature type="region of interest" description="Disordered" evidence="1">
    <location>
        <begin position="60"/>
        <end position="82"/>
    </location>
</feature>
<dbReference type="AlphaFoldDB" id="A0A4Q1D2N3"/>
<sequence>MKQQKAGFLPCCFPPRYNCCKQVSKTTLYIAVLKPHQSRLGTTIPVTRFNNGTESLITGGRSPGRCRFPNHTTTGPAPLSQS</sequence>
<evidence type="ECO:0000313" key="3">
    <source>
        <dbReference type="Proteomes" id="UP000290545"/>
    </source>
</evidence>
<feature type="compositionally biased region" description="Polar residues" evidence="1">
    <location>
        <begin position="70"/>
        <end position="82"/>
    </location>
</feature>
<gene>
    <name evidence="2" type="ORF">ESB13_20610</name>
</gene>
<keyword evidence="3" id="KW-1185">Reference proteome</keyword>